<dbReference type="AlphaFoldDB" id="Q972R7"/>
<dbReference type="STRING" id="273063.STK_10675"/>
<proteinExistence type="predicted"/>
<dbReference type="Proteomes" id="UP000001015">
    <property type="component" value="Chromosome"/>
</dbReference>
<evidence type="ECO:0000313" key="2">
    <source>
        <dbReference type="EMBL" id="BAB66097.1"/>
    </source>
</evidence>
<gene>
    <name evidence="2" type="ordered locus">STK_10675</name>
    <name evidence="2" type="ORF">STS123</name>
</gene>
<sequence>MMLGRSWFLSSSVIWFVLWVGCGSLVSLSLISCLKEMREVVSQGFTSSCGVVFSNLS</sequence>
<dbReference type="EMBL" id="BA000023">
    <property type="protein sequence ID" value="BAB66097.1"/>
    <property type="molecule type" value="Genomic_DNA"/>
</dbReference>
<organism evidence="2 3">
    <name type="scientific">Sulfurisphaera tokodaii (strain DSM 16993 / JCM 10545 / NBRC 100140 / 7)</name>
    <name type="common">Sulfolobus tokodaii</name>
    <dbReference type="NCBI Taxonomy" id="273063"/>
    <lineage>
        <taxon>Archaea</taxon>
        <taxon>Thermoproteota</taxon>
        <taxon>Thermoprotei</taxon>
        <taxon>Sulfolobales</taxon>
        <taxon>Sulfolobaceae</taxon>
        <taxon>Sulfurisphaera</taxon>
    </lineage>
</organism>
<protein>
    <submittedName>
        <fullName evidence="2">Transposase</fullName>
    </submittedName>
</protein>
<keyword evidence="1" id="KW-0812">Transmembrane</keyword>
<name>Q972R7_SULTO</name>
<dbReference type="PROSITE" id="PS51257">
    <property type="entry name" value="PROKAR_LIPOPROTEIN"/>
    <property type="match status" value="1"/>
</dbReference>
<dbReference type="KEGG" id="sto:STK_10675"/>
<keyword evidence="1" id="KW-0472">Membrane</keyword>
<feature type="transmembrane region" description="Helical" evidence="1">
    <location>
        <begin position="12"/>
        <end position="34"/>
    </location>
</feature>
<evidence type="ECO:0000313" key="3">
    <source>
        <dbReference type="Proteomes" id="UP000001015"/>
    </source>
</evidence>
<keyword evidence="1" id="KW-1133">Transmembrane helix</keyword>
<accession>Q972R7</accession>
<evidence type="ECO:0000256" key="1">
    <source>
        <dbReference type="SAM" id="Phobius"/>
    </source>
</evidence>
<keyword evidence="3" id="KW-1185">Reference proteome</keyword>
<reference evidence="3" key="1">
    <citation type="journal article" date="2001" name="DNA Res.">
        <title>Complete genome sequence of an aerobic thermoacidophilic Crenarchaeon, Sulfolobus tokodaii strain7.</title>
        <authorList>
            <person name="Kawarabayasi Y."/>
            <person name="Hino Y."/>
            <person name="Horikawa H."/>
            <person name="Jin-no K."/>
            <person name="Takahashi M."/>
            <person name="Sekine M."/>
            <person name="Baba S."/>
            <person name="Ankai A."/>
            <person name="Kosugi H."/>
            <person name="Hosoyama A."/>
            <person name="Fukui S."/>
            <person name="Nagai Y."/>
            <person name="Nishijima K."/>
            <person name="Otsuka R."/>
            <person name="Nakazawa H."/>
            <person name="Takamiya M."/>
            <person name="Kato Y."/>
            <person name="Yoshizawa T."/>
            <person name="Tanaka T."/>
            <person name="Kudoh Y."/>
            <person name="Yamazaki J."/>
            <person name="Kushida N."/>
            <person name="Oguchi A."/>
            <person name="Aoki K."/>
            <person name="Masuda S."/>
            <person name="Yanagii M."/>
            <person name="Nishimura M."/>
            <person name="Yamagishi A."/>
            <person name="Oshima T."/>
            <person name="Kikuchi H."/>
        </authorList>
    </citation>
    <scope>NUCLEOTIDE SEQUENCE [LARGE SCALE GENOMIC DNA]</scope>
    <source>
        <strain evidence="3">DSM 16993 / JCM 10545 / NBRC 100140 / 7</strain>
    </source>
</reference>